<keyword evidence="4" id="KW-0067">ATP-binding</keyword>
<name>A0AAN6L5C1_9PEZI</name>
<dbReference type="InterPro" id="IPR027417">
    <property type="entry name" value="P-loop_NTPase"/>
</dbReference>
<proteinExistence type="predicted"/>
<dbReference type="GO" id="GO:0003724">
    <property type="term" value="F:RNA helicase activity"/>
    <property type="evidence" value="ECO:0007669"/>
    <property type="project" value="InterPro"/>
</dbReference>
<protein>
    <recommendedName>
        <fullName evidence="7">DEAD-box RNA helicase Q domain-containing protein</fullName>
    </recommendedName>
</protein>
<gene>
    <name evidence="8" type="ORF">LTR91_000666</name>
</gene>
<feature type="compositionally biased region" description="Low complexity" evidence="6">
    <location>
        <begin position="17"/>
        <end position="31"/>
    </location>
</feature>
<dbReference type="Proteomes" id="UP001175353">
    <property type="component" value="Unassembled WGS sequence"/>
</dbReference>
<dbReference type="InterPro" id="IPR010730">
    <property type="entry name" value="HET"/>
</dbReference>
<dbReference type="InterPro" id="IPR052895">
    <property type="entry name" value="HetReg/Transcr_Mod"/>
</dbReference>
<dbReference type="InterPro" id="IPR011545">
    <property type="entry name" value="DEAD/DEAH_box_helicase_dom"/>
</dbReference>
<feature type="short sequence motif" description="Q motif" evidence="5">
    <location>
        <begin position="165"/>
        <end position="193"/>
    </location>
</feature>
<comment type="caution">
    <text evidence="8">The sequence shown here is derived from an EMBL/GenBank/DDBJ whole genome shotgun (WGS) entry which is preliminary data.</text>
</comment>
<evidence type="ECO:0000259" key="7">
    <source>
        <dbReference type="PROSITE" id="PS51195"/>
    </source>
</evidence>
<sequence>MVGYPFRTEPTTGDGGRASNAATAAGSSGTADRGDKQSTTALEDATSKLTLSTDDYVAKARGAGWTEKTAFDYDQYNRTGGDSHNWAGSAKKYEWKDEYGDVGPEVPELEQLLFGGEFQMRKGAHYENLDIKVTVEGPKEIVPIRKVGLLLSSPFLICNVTDIHMQFDDAGLHPVILRNVELCGYDDVTPIQSYAIPAILKGHDLVAIAETGSGKTAAYMIPTLSRLMGKACDSYVADDWKSLIYEDLPDHGRVTRVLRLEPGNFLDPLRGRLTVCTLADDGPSVKYVAFSYVWGDPSNRSGIIINERSIGIPTNLGRALRQIRSQEVAVSLWADAICINQRDIMERNQQVAIMLDIYSAATSVFAWLGPETQSTAVGMLVLKHLLEVNPGAGGRTPWELLPADLLVAGVADIAQRDYFKRMWVVQEAAVAAEVVLACGSHSISWKNHPSIVRQFERSVKLAGISPEWHQMGLADLDGILQLLQLQLETGPEAKTFERPKTSLGLLDVVYELRHRQVSDARDRYYALIGITERRDAVALIPDYRLSVEEVYSQVIKLVMMEESPEAGVHLSVKERRGSLVELYEPSAEMLNLGHTSQADLTKIRPSNARLSLESGTVNGSPDRHAGTANGHIDGEHVEEIAANNQGIAESEDVMNQRTLLISHLEATCNRAKALIASGQMRRAGTLLTVLARGVENGAEE</sequence>
<dbReference type="GO" id="GO:0003676">
    <property type="term" value="F:nucleic acid binding"/>
    <property type="evidence" value="ECO:0007669"/>
    <property type="project" value="InterPro"/>
</dbReference>
<feature type="domain" description="DEAD-box RNA helicase Q" evidence="7">
    <location>
        <begin position="165"/>
        <end position="193"/>
    </location>
</feature>
<keyword evidence="1" id="KW-0547">Nucleotide-binding</keyword>
<evidence type="ECO:0000256" key="5">
    <source>
        <dbReference type="PROSITE-ProRule" id="PRU00552"/>
    </source>
</evidence>
<dbReference type="SUPFAM" id="SSF52540">
    <property type="entry name" value="P-loop containing nucleoside triphosphate hydrolases"/>
    <property type="match status" value="1"/>
</dbReference>
<evidence type="ECO:0000256" key="4">
    <source>
        <dbReference type="ARBA" id="ARBA00022840"/>
    </source>
</evidence>
<keyword evidence="9" id="KW-1185">Reference proteome</keyword>
<evidence type="ECO:0000256" key="2">
    <source>
        <dbReference type="ARBA" id="ARBA00022801"/>
    </source>
</evidence>
<evidence type="ECO:0000256" key="1">
    <source>
        <dbReference type="ARBA" id="ARBA00022741"/>
    </source>
</evidence>
<evidence type="ECO:0000256" key="6">
    <source>
        <dbReference type="SAM" id="MobiDB-lite"/>
    </source>
</evidence>
<dbReference type="GO" id="GO:0005524">
    <property type="term" value="F:ATP binding"/>
    <property type="evidence" value="ECO:0007669"/>
    <property type="project" value="UniProtKB-KW"/>
</dbReference>
<accession>A0AAN6L5C1</accession>
<dbReference type="Gene3D" id="3.40.50.300">
    <property type="entry name" value="P-loop containing nucleotide triphosphate hydrolases"/>
    <property type="match status" value="1"/>
</dbReference>
<dbReference type="GO" id="GO:0016787">
    <property type="term" value="F:hydrolase activity"/>
    <property type="evidence" value="ECO:0007669"/>
    <property type="project" value="UniProtKB-KW"/>
</dbReference>
<dbReference type="PANTHER" id="PTHR24148:SF64">
    <property type="entry name" value="HETEROKARYON INCOMPATIBILITY DOMAIN-CONTAINING PROTEIN"/>
    <property type="match status" value="1"/>
</dbReference>
<dbReference type="EMBL" id="JAUJLE010000002">
    <property type="protein sequence ID" value="KAK1015641.1"/>
    <property type="molecule type" value="Genomic_DNA"/>
</dbReference>
<dbReference type="PROSITE" id="PS51195">
    <property type="entry name" value="Q_MOTIF"/>
    <property type="match status" value="1"/>
</dbReference>
<dbReference type="AlphaFoldDB" id="A0AAN6L5C1"/>
<dbReference type="Pfam" id="PF00270">
    <property type="entry name" value="DEAD"/>
    <property type="match status" value="1"/>
</dbReference>
<keyword evidence="3" id="KW-0347">Helicase</keyword>
<evidence type="ECO:0000313" key="9">
    <source>
        <dbReference type="Proteomes" id="UP001175353"/>
    </source>
</evidence>
<evidence type="ECO:0000256" key="3">
    <source>
        <dbReference type="ARBA" id="ARBA00022806"/>
    </source>
</evidence>
<feature type="region of interest" description="Disordered" evidence="6">
    <location>
        <begin position="1"/>
        <end position="41"/>
    </location>
</feature>
<dbReference type="PANTHER" id="PTHR24148">
    <property type="entry name" value="ANKYRIN REPEAT DOMAIN-CONTAINING PROTEIN 39 HOMOLOG-RELATED"/>
    <property type="match status" value="1"/>
</dbReference>
<dbReference type="InterPro" id="IPR014014">
    <property type="entry name" value="RNA_helicase_DEAD_Q_motif"/>
</dbReference>
<dbReference type="Pfam" id="PF06985">
    <property type="entry name" value="HET"/>
    <property type="match status" value="1"/>
</dbReference>
<organism evidence="8 9">
    <name type="scientific">Friedmanniomyces endolithicus</name>
    <dbReference type="NCBI Taxonomy" id="329885"/>
    <lineage>
        <taxon>Eukaryota</taxon>
        <taxon>Fungi</taxon>
        <taxon>Dikarya</taxon>
        <taxon>Ascomycota</taxon>
        <taxon>Pezizomycotina</taxon>
        <taxon>Dothideomycetes</taxon>
        <taxon>Dothideomycetidae</taxon>
        <taxon>Mycosphaerellales</taxon>
        <taxon>Teratosphaeriaceae</taxon>
        <taxon>Friedmanniomyces</taxon>
    </lineage>
</organism>
<reference evidence="8" key="1">
    <citation type="submission" date="2023-06" db="EMBL/GenBank/DDBJ databases">
        <title>Black Yeasts Isolated from many extreme environments.</title>
        <authorList>
            <person name="Coleine C."/>
            <person name="Stajich J.E."/>
            <person name="Selbmann L."/>
        </authorList>
    </citation>
    <scope>NUCLEOTIDE SEQUENCE</scope>
    <source>
        <strain evidence="8">CCFEE 5200</strain>
    </source>
</reference>
<keyword evidence="2" id="KW-0378">Hydrolase</keyword>
<evidence type="ECO:0000313" key="8">
    <source>
        <dbReference type="EMBL" id="KAK1015641.1"/>
    </source>
</evidence>